<sequence>MGDKWSPCLSTLEGHSDCVTSVAFSHDSARLASASDDRTVKIWDTHCGECLSTLDVGRVPRDVSFDATGSSLYTEDPNISRPGFKFRWGMDNT</sequence>
<keyword evidence="1 6" id="KW-0853">WD repeat</keyword>
<dbReference type="PANTHER" id="PTHR22847:SF637">
    <property type="entry name" value="WD REPEAT DOMAIN 5B"/>
    <property type="match status" value="1"/>
</dbReference>
<evidence type="ECO:0000313" key="8">
    <source>
        <dbReference type="Proteomes" id="UP000799291"/>
    </source>
</evidence>
<dbReference type="AlphaFoldDB" id="A0A6G1JDI2"/>
<dbReference type="SMART" id="SM00320">
    <property type="entry name" value="WD40"/>
    <property type="match status" value="1"/>
</dbReference>
<keyword evidence="2" id="KW-0677">Repeat</keyword>
<dbReference type="InterPro" id="IPR036322">
    <property type="entry name" value="WD40_repeat_dom_sf"/>
</dbReference>
<accession>A0A6G1JDI2</accession>
<evidence type="ECO:0000256" key="3">
    <source>
        <dbReference type="ARBA" id="ARBA00038415"/>
    </source>
</evidence>
<reference evidence="7" key="1">
    <citation type="journal article" date="2020" name="Stud. Mycol.">
        <title>101 Dothideomycetes genomes: a test case for predicting lifestyles and emergence of pathogens.</title>
        <authorList>
            <person name="Haridas S."/>
            <person name="Albert R."/>
            <person name="Binder M."/>
            <person name="Bloem J."/>
            <person name="Labutti K."/>
            <person name="Salamov A."/>
            <person name="Andreopoulos B."/>
            <person name="Baker S."/>
            <person name="Barry K."/>
            <person name="Bills G."/>
            <person name="Bluhm B."/>
            <person name="Cannon C."/>
            <person name="Castanera R."/>
            <person name="Culley D."/>
            <person name="Daum C."/>
            <person name="Ezra D."/>
            <person name="Gonzalez J."/>
            <person name="Henrissat B."/>
            <person name="Kuo A."/>
            <person name="Liang C."/>
            <person name="Lipzen A."/>
            <person name="Lutzoni F."/>
            <person name="Magnuson J."/>
            <person name="Mondo S."/>
            <person name="Nolan M."/>
            <person name="Ohm R."/>
            <person name="Pangilinan J."/>
            <person name="Park H.-J."/>
            <person name="Ramirez L."/>
            <person name="Alfaro M."/>
            <person name="Sun H."/>
            <person name="Tritt A."/>
            <person name="Yoshinaga Y."/>
            <person name="Zwiers L.-H."/>
            <person name="Turgeon B."/>
            <person name="Goodwin S."/>
            <person name="Spatafora J."/>
            <person name="Crous P."/>
            <person name="Grigoriev I."/>
        </authorList>
    </citation>
    <scope>NUCLEOTIDE SEQUENCE</scope>
    <source>
        <strain evidence="7">CBS 122367</strain>
    </source>
</reference>
<comment type="function">
    <text evidence="5">Involved in mitochondrial fission. Acts as an adapter protein required to form mitochondrial fission complexes. Formation of these complexes is required to promote constriction and fission of the mitochondrial compartment at a late step in mitochondrial division.</text>
</comment>
<comment type="similarity">
    <text evidence="3">Belongs to the WD repeat MDV1/CAF4 family.</text>
</comment>
<dbReference type="EMBL" id="MU005573">
    <property type="protein sequence ID" value="KAF2688291.1"/>
    <property type="molecule type" value="Genomic_DNA"/>
</dbReference>
<dbReference type="PROSITE" id="PS50294">
    <property type="entry name" value="WD_REPEATS_REGION"/>
    <property type="match status" value="1"/>
</dbReference>
<dbReference type="InterPro" id="IPR001680">
    <property type="entry name" value="WD40_rpt"/>
</dbReference>
<name>A0A6G1JDI2_9PLEO</name>
<dbReference type="GO" id="GO:1990234">
    <property type="term" value="C:transferase complex"/>
    <property type="evidence" value="ECO:0007669"/>
    <property type="project" value="UniProtKB-ARBA"/>
</dbReference>
<dbReference type="PANTHER" id="PTHR22847">
    <property type="entry name" value="WD40 REPEAT PROTEIN"/>
    <property type="match status" value="1"/>
</dbReference>
<evidence type="ECO:0000256" key="5">
    <source>
        <dbReference type="ARBA" id="ARBA00043913"/>
    </source>
</evidence>
<dbReference type="SUPFAM" id="SSF50978">
    <property type="entry name" value="WD40 repeat-like"/>
    <property type="match status" value="1"/>
</dbReference>
<proteinExistence type="inferred from homology"/>
<gene>
    <name evidence="7" type="ORF">K458DRAFT_384474</name>
</gene>
<dbReference type="Proteomes" id="UP000799291">
    <property type="component" value="Unassembled WGS sequence"/>
</dbReference>
<protein>
    <recommendedName>
        <fullName evidence="4">Mitochondrial division protein 1</fullName>
    </recommendedName>
</protein>
<evidence type="ECO:0000256" key="6">
    <source>
        <dbReference type="PROSITE-ProRule" id="PRU00221"/>
    </source>
</evidence>
<keyword evidence="8" id="KW-1185">Reference proteome</keyword>
<feature type="repeat" description="WD" evidence="6">
    <location>
        <begin position="12"/>
        <end position="53"/>
    </location>
</feature>
<dbReference type="PROSITE" id="PS50082">
    <property type="entry name" value="WD_REPEATS_2"/>
    <property type="match status" value="1"/>
</dbReference>
<evidence type="ECO:0000256" key="1">
    <source>
        <dbReference type="ARBA" id="ARBA00022574"/>
    </source>
</evidence>
<evidence type="ECO:0000313" key="7">
    <source>
        <dbReference type="EMBL" id="KAF2688291.1"/>
    </source>
</evidence>
<dbReference type="InterPro" id="IPR015943">
    <property type="entry name" value="WD40/YVTN_repeat-like_dom_sf"/>
</dbReference>
<dbReference type="OrthoDB" id="538223at2759"/>
<evidence type="ECO:0000256" key="2">
    <source>
        <dbReference type="ARBA" id="ARBA00022737"/>
    </source>
</evidence>
<dbReference type="Pfam" id="PF00400">
    <property type="entry name" value="WD40"/>
    <property type="match status" value="1"/>
</dbReference>
<evidence type="ECO:0000256" key="4">
    <source>
        <dbReference type="ARBA" id="ARBA00039789"/>
    </source>
</evidence>
<dbReference type="Gene3D" id="2.130.10.10">
    <property type="entry name" value="YVTN repeat-like/Quinoprotein amine dehydrogenase"/>
    <property type="match status" value="1"/>
</dbReference>
<organism evidence="7 8">
    <name type="scientific">Lentithecium fluviatile CBS 122367</name>
    <dbReference type="NCBI Taxonomy" id="1168545"/>
    <lineage>
        <taxon>Eukaryota</taxon>
        <taxon>Fungi</taxon>
        <taxon>Dikarya</taxon>
        <taxon>Ascomycota</taxon>
        <taxon>Pezizomycotina</taxon>
        <taxon>Dothideomycetes</taxon>
        <taxon>Pleosporomycetidae</taxon>
        <taxon>Pleosporales</taxon>
        <taxon>Massarineae</taxon>
        <taxon>Lentitheciaceae</taxon>
        <taxon>Lentithecium</taxon>
    </lineage>
</organism>